<evidence type="ECO:0000256" key="10">
    <source>
        <dbReference type="SAM" id="MobiDB-lite"/>
    </source>
</evidence>
<dbReference type="GO" id="GO:0005634">
    <property type="term" value="C:nucleus"/>
    <property type="evidence" value="ECO:0007669"/>
    <property type="project" value="UniProtKB-SubCell"/>
</dbReference>
<dbReference type="SMART" id="SM00338">
    <property type="entry name" value="BRLZ"/>
    <property type="match status" value="1"/>
</dbReference>
<dbReference type="PROSITE" id="PS00036">
    <property type="entry name" value="BZIP_BASIC"/>
    <property type="match status" value="1"/>
</dbReference>
<comment type="similarity">
    <text evidence="8">Belongs to the bZIP family. ABI5 subfamily.</text>
</comment>
<evidence type="ECO:0000256" key="5">
    <source>
        <dbReference type="ARBA" id="ARBA00023125"/>
    </source>
</evidence>
<comment type="caution">
    <text evidence="12">The sequence shown here is derived from an EMBL/GenBank/DDBJ whole genome shotgun (WGS) entry which is preliminary data.</text>
</comment>
<evidence type="ECO:0000313" key="12">
    <source>
        <dbReference type="EMBL" id="GAA0162767.1"/>
    </source>
</evidence>
<keyword evidence="4" id="KW-0805">Transcription regulation</keyword>
<dbReference type="AlphaFoldDB" id="A0AAV3QI34"/>
<feature type="coiled-coil region" evidence="9">
    <location>
        <begin position="389"/>
        <end position="423"/>
    </location>
</feature>
<name>A0AAV3QI34_LITER</name>
<dbReference type="PROSITE" id="PS50217">
    <property type="entry name" value="BZIP"/>
    <property type="match status" value="1"/>
</dbReference>
<dbReference type="PANTHER" id="PTHR22952:SF175">
    <property type="entry name" value="PROTEIN ABSCISIC ACID-INSENSITIVE 5"/>
    <property type="match status" value="1"/>
</dbReference>
<evidence type="ECO:0000256" key="2">
    <source>
        <dbReference type="ARBA" id="ARBA00022553"/>
    </source>
</evidence>
<dbReference type="GO" id="GO:0009845">
    <property type="term" value="P:seed germination"/>
    <property type="evidence" value="ECO:0007669"/>
    <property type="project" value="UniProtKB-ARBA"/>
</dbReference>
<feature type="domain" description="BZIP" evidence="11">
    <location>
        <begin position="371"/>
        <end position="421"/>
    </location>
</feature>
<evidence type="ECO:0000256" key="7">
    <source>
        <dbReference type="ARBA" id="ARBA00023242"/>
    </source>
</evidence>
<evidence type="ECO:0000313" key="13">
    <source>
        <dbReference type="Proteomes" id="UP001454036"/>
    </source>
</evidence>
<evidence type="ECO:0000256" key="8">
    <source>
        <dbReference type="ARBA" id="ARBA00061369"/>
    </source>
</evidence>
<dbReference type="GO" id="GO:0043565">
    <property type="term" value="F:sequence-specific DNA binding"/>
    <property type="evidence" value="ECO:0007669"/>
    <property type="project" value="UniProtKB-ARBA"/>
</dbReference>
<organism evidence="12 13">
    <name type="scientific">Lithospermum erythrorhizon</name>
    <name type="common">Purple gromwell</name>
    <name type="synonym">Lithospermum officinale var. erythrorhizon</name>
    <dbReference type="NCBI Taxonomy" id="34254"/>
    <lineage>
        <taxon>Eukaryota</taxon>
        <taxon>Viridiplantae</taxon>
        <taxon>Streptophyta</taxon>
        <taxon>Embryophyta</taxon>
        <taxon>Tracheophyta</taxon>
        <taxon>Spermatophyta</taxon>
        <taxon>Magnoliopsida</taxon>
        <taxon>eudicotyledons</taxon>
        <taxon>Gunneridae</taxon>
        <taxon>Pentapetalae</taxon>
        <taxon>asterids</taxon>
        <taxon>lamiids</taxon>
        <taxon>Boraginales</taxon>
        <taxon>Boraginaceae</taxon>
        <taxon>Boraginoideae</taxon>
        <taxon>Lithospermeae</taxon>
        <taxon>Lithospermum</taxon>
    </lineage>
</organism>
<gene>
    <name evidence="12" type="ORF">LIER_18790</name>
</gene>
<evidence type="ECO:0000256" key="4">
    <source>
        <dbReference type="ARBA" id="ARBA00023015"/>
    </source>
</evidence>
<dbReference type="GO" id="GO:0009738">
    <property type="term" value="P:abscisic acid-activated signaling pathway"/>
    <property type="evidence" value="ECO:0007669"/>
    <property type="project" value="UniProtKB-KW"/>
</dbReference>
<protein>
    <submittedName>
        <fullName evidence="12">Basic leucine zipper transcription factor</fullName>
    </submittedName>
</protein>
<dbReference type="Proteomes" id="UP001454036">
    <property type="component" value="Unassembled WGS sequence"/>
</dbReference>
<dbReference type="EMBL" id="BAABME010004545">
    <property type="protein sequence ID" value="GAA0162767.1"/>
    <property type="molecule type" value="Genomic_DNA"/>
</dbReference>
<sequence length="473" mass="51642">MVATDSDMMSPGEVQSSLQAERDEIKNNGLPQLGRQSSIYSLTLDEFQNTLSENGKNFGSMNMDEFLNSIWTAEEAQAQVSSSNNTHNIAATLNNTFNNNLPSNTLQYPIISQAQNNNVQADHHHKAIAKQPSLSRQGSLTLPPPLCRKTVEEVWTEIHKTRQGTQQEDANIGTDIQNHGSAQRQATFGEMTLEDFLVKAGVVREQPGYQQPPQPQPGAGVYQNNNNNPTMTAAAAAAAYMPRPVMPLGGPPMSCSVPGVTGVAVPLAAYQPFPQGSAAADASVSYPGNVKRGAVFTQQPPLVYGGRVGNGGAATPYEQVQGGVAMASPVSPASSDGLANQMDGNRYGMDMGGGMRGSRKRTVDGPIEKVVERRQRRMIKNRESAARSRARKQAYTVELEAELNQLKEENSHLRHALAEMEMKRKQQVNHLSPEKCPYVHYYTHFEEVGMRANTRGPQRANGNIRVIRRTLSF</sequence>
<keyword evidence="3" id="KW-0938">Abscisic acid signaling pathway</keyword>
<evidence type="ECO:0000259" key="11">
    <source>
        <dbReference type="PROSITE" id="PS50217"/>
    </source>
</evidence>
<dbReference type="InterPro" id="IPR043452">
    <property type="entry name" value="BZIP46-like"/>
</dbReference>
<proteinExistence type="inferred from homology"/>
<dbReference type="InterPro" id="IPR004827">
    <property type="entry name" value="bZIP"/>
</dbReference>
<accession>A0AAV3QI34</accession>
<dbReference type="FunFam" id="1.20.5.170:FF:000060">
    <property type="entry name" value="protein ABSCISIC ACID-INSENSITIVE 5 isoform X1"/>
    <property type="match status" value="1"/>
</dbReference>
<keyword evidence="9" id="KW-0175">Coiled coil</keyword>
<dbReference type="Pfam" id="PF00170">
    <property type="entry name" value="bZIP_1"/>
    <property type="match status" value="1"/>
</dbReference>
<evidence type="ECO:0000256" key="6">
    <source>
        <dbReference type="ARBA" id="ARBA00023163"/>
    </source>
</evidence>
<dbReference type="GO" id="GO:0009414">
    <property type="term" value="P:response to water deprivation"/>
    <property type="evidence" value="ECO:0007669"/>
    <property type="project" value="UniProtKB-ARBA"/>
</dbReference>
<reference evidence="12 13" key="1">
    <citation type="submission" date="2024-01" db="EMBL/GenBank/DDBJ databases">
        <title>The complete chloroplast genome sequence of Lithospermum erythrorhizon: insights into the phylogenetic relationship among Boraginaceae species and the maternal lineages of purple gromwells.</title>
        <authorList>
            <person name="Okada T."/>
            <person name="Watanabe K."/>
        </authorList>
    </citation>
    <scope>NUCLEOTIDE SEQUENCE [LARGE SCALE GENOMIC DNA]</scope>
</reference>
<keyword evidence="2" id="KW-0597">Phosphoprotein</keyword>
<dbReference type="Gene3D" id="1.20.5.170">
    <property type="match status" value="1"/>
</dbReference>
<keyword evidence="7" id="KW-0539">Nucleus</keyword>
<dbReference type="GO" id="GO:0003700">
    <property type="term" value="F:DNA-binding transcription factor activity"/>
    <property type="evidence" value="ECO:0007669"/>
    <property type="project" value="InterPro"/>
</dbReference>
<dbReference type="GO" id="GO:0045893">
    <property type="term" value="P:positive regulation of DNA-templated transcription"/>
    <property type="evidence" value="ECO:0007669"/>
    <property type="project" value="InterPro"/>
</dbReference>
<keyword evidence="13" id="KW-1185">Reference proteome</keyword>
<evidence type="ECO:0000256" key="3">
    <source>
        <dbReference type="ARBA" id="ARBA00022682"/>
    </source>
</evidence>
<evidence type="ECO:0000256" key="1">
    <source>
        <dbReference type="ARBA" id="ARBA00004123"/>
    </source>
</evidence>
<dbReference type="GO" id="GO:0009651">
    <property type="term" value="P:response to salt stress"/>
    <property type="evidence" value="ECO:0007669"/>
    <property type="project" value="UniProtKB-ARBA"/>
</dbReference>
<dbReference type="CDD" id="cd14707">
    <property type="entry name" value="bZIP_plant_BZIP46"/>
    <property type="match status" value="1"/>
</dbReference>
<dbReference type="PANTHER" id="PTHR22952">
    <property type="entry name" value="CAMP-RESPONSE ELEMENT BINDING PROTEIN-RELATED"/>
    <property type="match status" value="1"/>
</dbReference>
<evidence type="ECO:0000256" key="9">
    <source>
        <dbReference type="SAM" id="Coils"/>
    </source>
</evidence>
<feature type="region of interest" description="Disordered" evidence="10">
    <location>
        <begin position="207"/>
        <end position="226"/>
    </location>
</feature>
<keyword evidence="6" id="KW-0804">Transcription</keyword>
<dbReference type="InterPro" id="IPR046347">
    <property type="entry name" value="bZIP_sf"/>
</dbReference>
<comment type="subcellular location">
    <subcellularLocation>
        <location evidence="1">Nucleus</location>
    </subcellularLocation>
</comment>
<keyword evidence="5" id="KW-0238">DNA-binding</keyword>
<dbReference type="SUPFAM" id="SSF57959">
    <property type="entry name" value="Leucine zipper domain"/>
    <property type="match status" value="1"/>
</dbReference>